<evidence type="ECO:0000256" key="7">
    <source>
        <dbReference type="SAM" id="MobiDB-lite"/>
    </source>
</evidence>
<evidence type="ECO:0000256" key="6">
    <source>
        <dbReference type="RuleBase" id="RU004379"/>
    </source>
</evidence>
<evidence type="ECO:0000256" key="3">
    <source>
        <dbReference type="ARBA" id="ARBA00022692"/>
    </source>
</evidence>
<evidence type="ECO:0000256" key="5">
    <source>
        <dbReference type="ARBA" id="ARBA00023136"/>
    </source>
</evidence>
<feature type="region of interest" description="Disordered" evidence="7">
    <location>
        <begin position="1"/>
        <end position="26"/>
    </location>
</feature>
<evidence type="ECO:0000313" key="8">
    <source>
        <dbReference type="EMBL" id="KAJ2777057.1"/>
    </source>
</evidence>
<feature type="transmembrane region" description="Helical" evidence="6">
    <location>
        <begin position="148"/>
        <end position="168"/>
    </location>
</feature>
<feature type="compositionally biased region" description="Basic residues" evidence="7">
    <location>
        <begin position="257"/>
        <end position="269"/>
    </location>
</feature>
<feature type="transmembrane region" description="Helical" evidence="6">
    <location>
        <begin position="121"/>
        <end position="142"/>
    </location>
</feature>
<keyword evidence="4 6" id="KW-1133">Transmembrane helix</keyword>
<evidence type="ECO:0000256" key="1">
    <source>
        <dbReference type="ARBA" id="ARBA00004141"/>
    </source>
</evidence>
<dbReference type="PANTHER" id="PTHR23291">
    <property type="entry name" value="BAX INHIBITOR-RELATED"/>
    <property type="match status" value="1"/>
</dbReference>
<dbReference type="Proteomes" id="UP001140217">
    <property type="component" value="Unassembled WGS sequence"/>
</dbReference>
<keyword evidence="9" id="KW-1185">Reference proteome</keyword>
<organism evidence="8 9">
    <name type="scientific">Coemansia javaensis</name>
    <dbReference type="NCBI Taxonomy" id="2761396"/>
    <lineage>
        <taxon>Eukaryota</taxon>
        <taxon>Fungi</taxon>
        <taxon>Fungi incertae sedis</taxon>
        <taxon>Zoopagomycota</taxon>
        <taxon>Kickxellomycotina</taxon>
        <taxon>Kickxellomycetes</taxon>
        <taxon>Kickxellales</taxon>
        <taxon>Kickxellaceae</taxon>
        <taxon>Coemansia</taxon>
    </lineage>
</organism>
<evidence type="ECO:0000256" key="2">
    <source>
        <dbReference type="ARBA" id="ARBA00010350"/>
    </source>
</evidence>
<dbReference type="PANTHER" id="PTHR23291:SF32">
    <property type="entry name" value="BAX INHIBITOR 1"/>
    <property type="match status" value="1"/>
</dbReference>
<feature type="transmembrane region" description="Helical" evidence="6">
    <location>
        <begin position="95"/>
        <end position="114"/>
    </location>
</feature>
<feature type="transmembrane region" description="Helical" evidence="6">
    <location>
        <begin position="215"/>
        <end position="234"/>
    </location>
</feature>
<sequence length="280" mass="29265">MKQDAAWSSQASSSRRSSSSQGGRLSQRVRDQVVEVYLTLAATASSALGGYMVAERVAAVRRHELAAAAAAAGLALALFLVPATAQNVGRRRGLLWGLGAAAGAVVHSGVGPLVRYGRVGVVQTALGLTVALFSSFAAAVMASSRPQAIYAIGAAAFAISSLGWLTLLGALFPSAAMLDLSMLLGLAVPCISVAVHTQNMLDHATQGHDLDPVTYAVGFFGDLMEIFIRLMALLNNSDSARRRAQQDDGDDGEDWQRRRRTGGGGKRRFFPQSAPPGTGL</sequence>
<feature type="transmembrane region" description="Helical" evidence="6">
    <location>
        <begin position="65"/>
        <end position="83"/>
    </location>
</feature>
<proteinExistence type="inferred from homology"/>
<dbReference type="GO" id="GO:0016020">
    <property type="term" value="C:membrane"/>
    <property type="evidence" value="ECO:0007669"/>
    <property type="project" value="UniProtKB-SubCell"/>
</dbReference>
<accession>A0A9W8H9G0</accession>
<keyword evidence="3 6" id="KW-0812">Transmembrane</keyword>
<name>A0A9W8H9G0_9FUNG</name>
<evidence type="ECO:0000313" key="9">
    <source>
        <dbReference type="Proteomes" id="UP001140217"/>
    </source>
</evidence>
<feature type="transmembrane region" description="Helical" evidence="6">
    <location>
        <begin position="36"/>
        <end position="53"/>
    </location>
</feature>
<dbReference type="OrthoDB" id="1277691at2759"/>
<feature type="region of interest" description="Disordered" evidence="7">
    <location>
        <begin position="242"/>
        <end position="280"/>
    </location>
</feature>
<evidence type="ECO:0000256" key="4">
    <source>
        <dbReference type="ARBA" id="ARBA00022989"/>
    </source>
</evidence>
<dbReference type="InterPro" id="IPR006214">
    <property type="entry name" value="Bax_inhibitor_1-related"/>
</dbReference>
<comment type="subcellular location">
    <subcellularLocation>
        <location evidence="1">Membrane</location>
        <topology evidence="1">Multi-pass membrane protein</topology>
    </subcellularLocation>
</comment>
<gene>
    <name evidence="8" type="primary">TMBIM6</name>
    <name evidence="8" type="ORF">H4R18_005344</name>
</gene>
<dbReference type="Pfam" id="PF01027">
    <property type="entry name" value="Bax1-I"/>
    <property type="match status" value="1"/>
</dbReference>
<comment type="caution">
    <text evidence="8">The sequence shown here is derived from an EMBL/GenBank/DDBJ whole genome shotgun (WGS) entry which is preliminary data.</text>
</comment>
<dbReference type="AlphaFoldDB" id="A0A9W8H9G0"/>
<keyword evidence="5 6" id="KW-0472">Membrane</keyword>
<dbReference type="EMBL" id="JANBUL010000315">
    <property type="protein sequence ID" value="KAJ2777057.1"/>
    <property type="molecule type" value="Genomic_DNA"/>
</dbReference>
<comment type="similarity">
    <text evidence="2 6">Belongs to the BI1 family.</text>
</comment>
<protein>
    <submittedName>
        <fullName evidence="8">Bax inhibitor 1</fullName>
    </submittedName>
</protein>
<feature type="compositionally biased region" description="Low complexity" evidence="7">
    <location>
        <begin position="8"/>
        <end position="26"/>
    </location>
</feature>
<reference evidence="8" key="1">
    <citation type="submission" date="2022-07" db="EMBL/GenBank/DDBJ databases">
        <title>Phylogenomic reconstructions and comparative analyses of Kickxellomycotina fungi.</title>
        <authorList>
            <person name="Reynolds N.K."/>
            <person name="Stajich J.E."/>
            <person name="Barry K."/>
            <person name="Grigoriev I.V."/>
            <person name="Crous P."/>
            <person name="Smith M.E."/>
        </authorList>
    </citation>
    <scope>NUCLEOTIDE SEQUENCE</scope>
    <source>
        <strain evidence="8">NBRC 105414</strain>
    </source>
</reference>